<dbReference type="AlphaFoldDB" id="A0A366I5I7"/>
<comment type="catalytic activity">
    <reaction evidence="9 10">
        <text>dTMP + ATP = dTDP + ADP</text>
        <dbReference type="Rhea" id="RHEA:13517"/>
        <dbReference type="ChEBI" id="CHEBI:30616"/>
        <dbReference type="ChEBI" id="CHEBI:58369"/>
        <dbReference type="ChEBI" id="CHEBI:63528"/>
        <dbReference type="ChEBI" id="CHEBI:456216"/>
        <dbReference type="EC" id="2.7.4.9"/>
    </reaction>
</comment>
<evidence type="ECO:0000256" key="7">
    <source>
        <dbReference type="ARBA" id="ARBA00022777"/>
    </source>
</evidence>
<name>A0A366I5I7_9FIRM</name>
<evidence type="ECO:0000256" key="9">
    <source>
        <dbReference type="ARBA" id="ARBA00048743"/>
    </source>
</evidence>
<keyword evidence="6 10" id="KW-0547">Nucleotide-binding</keyword>
<dbReference type="GO" id="GO:0005829">
    <property type="term" value="C:cytosol"/>
    <property type="evidence" value="ECO:0007669"/>
    <property type="project" value="TreeGrafter"/>
</dbReference>
<dbReference type="GO" id="GO:0006235">
    <property type="term" value="P:dTTP biosynthetic process"/>
    <property type="evidence" value="ECO:0007669"/>
    <property type="project" value="UniProtKB-UniRule"/>
</dbReference>
<dbReference type="GO" id="GO:0005524">
    <property type="term" value="F:ATP binding"/>
    <property type="evidence" value="ECO:0007669"/>
    <property type="project" value="UniProtKB-UniRule"/>
</dbReference>
<dbReference type="PANTHER" id="PTHR10344:SF4">
    <property type="entry name" value="UMP-CMP KINASE 2, MITOCHONDRIAL"/>
    <property type="match status" value="1"/>
</dbReference>
<keyword evidence="13" id="KW-1185">Reference proteome</keyword>
<reference evidence="12 13" key="1">
    <citation type="submission" date="2018-06" db="EMBL/GenBank/DDBJ databases">
        <title>Genomic Encyclopedia of Type Strains, Phase IV (KMG-IV): sequencing the most valuable type-strain genomes for metagenomic binning, comparative biology and taxonomic classification.</title>
        <authorList>
            <person name="Goeker M."/>
        </authorList>
    </citation>
    <scope>NUCLEOTIDE SEQUENCE [LARGE SCALE GENOMIC DNA]</scope>
    <source>
        <strain evidence="12 13">DSM 22112</strain>
    </source>
</reference>
<sequence length="231" mass="27458">MGKLIVIEGLDGSGKETQSKLLYKRLYRNGYKVMMISYPRYEKESSALVKMYLRGDFGKNPDEISPYVSSTFYAGDRYASYKCEFEDFYNNGGIIIADRYTTSNMVHQGGKISDEEEFNKYLNWLWNLEFELYKIPIPDKIYFLNIPLNHSIDRIEKRLNKITNGEKKDIHENNYIHLHNAYKNAKRLINLYHWHEIDCMNKDEFRTIEDINEEIYKDIIDNIIKDEVTNV</sequence>
<protein>
    <recommendedName>
        <fullName evidence="3 10">Thymidylate kinase</fullName>
        <ecNumber evidence="2 10">2.7.4.9</ecNumber>
    </recommendedName>
    <alternativeName>
        <fullName evidence="10">dTMP kinase</fullName>
    </alternativeName>
</protein>
<accession>A0A366I5I7</accession>
<comment type="caution">
    <text evidence="10">Lacks conserved residue(s) required for the propagation of feature annotation.</text>
</comment>
<evidence type="ECO:0000256" key="2">
    <source>
        <dbReference type="ARBA" id="ARBA00012980"/>
    </source>
</evidence>
<evidence type="ECO:0000256" key="4">
    <source>
        <dbReference type="ARBA" id="ARBA00022679"/>
    </source>
</evidence>
<keyword evidence="4 10" id="KW-0808">Transferase</keyword>
<dbReference type="Gene3D" id="3.40.50.300">
    <property type="entry name" value="P-loop containing nucleotide triphosphate hydrolases"/>
    <property type="match status" value="1"/>
</dbReference>
<evidence type="ECO:0000256" key="5">
    <source>
        <dbReference type="ARBA" id="ARBA00022727"/>
    </source>
</evidence>
<evidence type="ECO:0000256" key="6">
    <source>
        <dbReference type="ARBA" id="ARBA00022741"/>
    </source>
</evidence>
<evidence type="ECO:0000256" key="3">
    <source>
        <dbReference type="ARBA" id="ARBA00017144"/>
    </source>
</evidence>
<dbReference type="Proteomes" id="UP000253490">
    <property type="component" value="Unassembled WGS sequence"/>
</dbReference>
<dbReference type="OrthoDB" id="9774907at2"/>
<dbReference type="InterPro" id="IPR018094">
    <property type="entry name" value="Thymidylate_kinase"/>
</dbReference>
<dbReference type="Pfam" id="PF02223">
    <property type="entry name" value="Thymidylate_kin"/>
    <property type="match status" value="1"/>
</dbReference>
<dbReference type="HAMAP" id="MF_00165">
    <property type="entry name" value="Thymidylate_kinase"/>
    <property type="match status" value="1"/>
</dbReference>
<dbReference type="InterPro" id="IPR039430">
    <property type="entry name" value="Thymidylate_kin-like_dom"/>
</dbReference>
<evidence type="ECO:0000259" key="11">
    <source>
        <dbReference type="Pfam" id="PF02223"/>
    </source>
</evidence>
<evidence type="ECO:0000256" key="1">
    <source>
        <dbReference type="ARBA" id="ARBA00009776"/>
    </source>
</evidence>
<keyword evidence="8 10" id="KW-0067">ATP-binding</keyword>
<dbReference type="CDD" id="cd01672">
    <property type="entry name" value="TMPK"/>
    <property type="match status" value="1"/>
</dbReference>
<proteinExistence type="inferred from homology"/>
<organism evidence="12 13">
    <name type="scientific">Alkalibaculum bacchi</name>
    <dbReference type="NCBI Taxonomy" id="645887"/>
    <lineage>
        <taxon>Bacteria</taxon>
        <taxon>Bacillati</taxon>
        <taxon>Bacillota</taxon>
        <taxon>Clostridia</taxon>
        <taxon>Eubacteriales</taxon>
        <taxon>Eubacteriaceae</taxon>
        <taxon>Alkalibaculum</taxon>
    </lineage>
</organism>
<evidence type="ECO:0000313" key="13">
    <source>
        <dbReference type="Proteomes" id="UP000253490"/>
    </source>
</evidence>
<gene>
    <name evidence="10" type="primary">tmk</name>
    <name evidence="12" type="ORF">DES36_11299</name>
</gene>
<keyword evidence="7 10" id="KW-0418">Kinase</keyword>
<dbReference type="EMBL" id="QNRX01000012">
    <property type="protein sequence ID" value="RBP62126.1"/>
    <property type="molecule type" value="Genomic_DNA"/>
</dbReference>
<dbReference type="GO" id="GO:0006227">
    <property type="term" value="P:dUDP biosynthetic process"/>
    <property type="evidence" value="ECO:0007669"/>
    <property type="project" value="TreeGrafter"/>
</dbReference>
<evidence type="ECO:0000256" key="10">
    <source>
        <dbReference type="HAMAP-Rule" id="MF_00165"/>
    </source>
</evidence>
<comment type="caution">
    <text evidence="12">The sequence shown here is derived from an EMBL/GenBank/DDBJ whole genome shotgun (WGS) entry which is preliminary data.</text>
</comment>
<dbReference type="GO" id="GO:0004798">
    <property type="term" value="F:dTMP kinase activity"/>
    <property type="evidence" value="ECO:0007669"/>
    <property type="project" value="UniProtKB-UniRule"/>
</dbReference>
<feature type="domain" description="Thymidylate kinase-like" evidence="11">
    <location>
        <begin position="7"/>
        <end position="197"/>
    </location>
</feature>
<dbReference type="PANTHER" id="PTHR10344">
    <property type="entry name" value="THYMIDYLATE KINASE"/>
    <property type="match status" value="1"/>
</dbReference>
<evidence type="ECO:0000256" key="8">
    <source>
        <dbReference type="ARBA" id="ARBA00022840"/>
    </source>
</evidence>
<dbReference type="EC" id="2.7.4.9" evidence="2 10"/>
<evidence type="ECO:0000313" key="12">
    <source>
        <dbReference type="EMBL" id="RBP62126.1"/>
    </source>
</evidence>
<dbReference type="SUPFAM" id="SSF52540">
    <property type="entry name" value="P-loop containing nucleoside triphosphate hydrolases"/>
    <property type="match status" value="1"/>
</dbReference>
<dbReference type="GO" id="GO:0006233">
    <property type="term" value="P:dTDP biosynthetic process"/>
    <property type="evidence" value="ECO:0007669"/>
    <property type="project" value="InterPro"/>
</dbReference>
<dbReference type="RefSeq" id="WP_113921060.1">
    <property type="nucleotide sequence ID" value="NZ_CALNCS010000102.1"/>
</dbReference>
<dbReference type="InterPro" id="IPR027417">
    <property type="entry name" value="P-loop_NTPase"/>
</dbReference>
<comment type="similarity">
    <text evidence="1 10">Belongs to the thymidylate kinase family.</text>
</comment>
<dbReference type="FunFam" id="3.40.50.300:FF:002288">
    <property type="entry name" value="Probable thymidylate kinase"/>
    <property type="match status" value="1"/>
</dbReference>
<comment type="function">
    <text evidence="10">Phosphorylation of dTMP to form dTDP in both de novo and salvage pathways of dTTP synthesis.</text>
</comment>
<keyword evidence="5 10" id="KW-0545">Nucleotide biosynthesis</keyword>